<dbReference type="PANTHER" id="PTHR33908:SF11">
    <property type="entry name" value="MEMBRANE PROTEIN"/>
    <property type="match status" value="1"/>
</dbReference>
<keyword evidence="3" id="KW-0328">Glycosyltransferase</keyword>
<evidence type="ECO:0000256" key="6">
    <source>
        <dbReference type="ARBA" id="ARBA00022989"/>
    </source>
</evidence>
<evidence type="ECO:0000313" key="10">
    <source>
        <dbReference type="Proteomes" id="UP001500957"/>
    </source>
</evidence>
<evidence type="ECO:0000256" key="8">
    <source>
        <dbReference type="SAM" id="Phobius"/>
    </source>
</evidence>
<protein>
    <recommendedName>
        <fullName evidence="11">Glycosyltransferase RgtA/B/C/D-like domain-containing protein</fullName>
    </recommendedName>
</protein>
<accession>A0ABN1H0G1</accession>
<evidence type="ECO:0000256" key="7">
    <source>
        <dbReference type="ARBA" id="ARBA00023136"/>
    </source>
</evidence>
<feature type="transmembrane region" description="Helical" evidence="8">
    <location>
        <begin position="153"/>
        <end position="170"/>
    </location>
</feature>
<name>A0ABN1H0G1_9ACTN</name>
<feature type="transmembrane region" description="Helical" evidence="8">
    <location>
        <begin position="27"/>
        <end position="45"/>
    </location>
</feature>
<evidence type="ECO:0000256" key="3">
    <source>
        <dbReference type="ARBA" id="ARBA00022676"/>
    </source>
</evidence>
<gene>
    <name evidence="9" type="ORF">GCM10009547_30870</name>
</gene>
<feature type="transmembrane region" description="Helical" evidence="8">
    <location>
        <begin position="348"/>
        <end position="381"/>
    </location>
</feature>
<dbReference type="EMBL" id="BAAAHE010000025">
    <property type="protein sequence ID" value="GAA0625399.1"/>
    <property type="molecule type" value="Genomic_DNA"/>
</dbReference>
<evidence type="ECO:0000256" key="1">
    <source>
        <dbReference type="ARBA" id="ARBA00004651"/>
    </source>
</evidence>
<keyword evidence="10" id="KW-1185">Reference proteome</keyword>
<keyword evidence="7 8" id="KW-0472">Membrane</keyword>
<organism evidence="9 10">
    <name type="scientific">Sporichthya brevicatena</name>
    <dbReference type="NCBI Taxonomy" id="171442"/>
    <lineage>
        <taxon>Bacteria</taxon>
        <taxon>Bacillati</taxon>
        <taxon>Actinomycetota</taxon>
        <taxon>Actinomycetes</taxon>
        <taxon>Sporichthyales</taxon>
        <taxon>Sporichthyaceae</taxon>
        <taxon>Sporichthya</taxon>
    </lineage>
</organism>
<dbReference type="Proteomes" id="UP001500957">
    <property type="component" value="Unassembled WGS sequence"/>
</dbReference>
<feature type="transmembrane region" description="Helical" evidence="8">
    <location>
        <begin position="272"/>
        <end position="297"/>
    </location>
</feature>
<feature type="transmembrane region" description="Helical" evidence="8">
    <location>
        <begin position="102"/>
        <end position="122"/>
    </location>
</feature>
<evidence type="ECO:0000256" key="5">
    <source>
        <dbReference type="ARBA" id="ARBA00022692"/>
    </source>
</evidence>
<keyword evidence="4" id="KW-0808">Transferase</keyword>
<keyword evidence="5 8" id="KW-0812">Transmembrane</keyword>
<evidence type="ECO:0000256" key="4">
    <source>
        <dbReference type="ARBA" id="ARBA00022679"/>
    </source>
</evidence>
<evidence type="ECO:0000313" key="9">
    <source>
        <dbReference type="EMBL" id="GAA0625399.1"/>
    </source>
</evidence>
<dbReference type="RefSeq" id="WP_344606299.1">
    <property type="nucleotide sequence ID" value="NZ_BAAAHE010000025.1"/>
</dbReference>
<evidence type="ECO:0000256" key="2">
    <source>
        <dbReference type="ARBA" id="ARBA00022475"/>
    </source>
</evidence>
<feature type="transmembrane region" description="Helical" evidence="8">
    <location>
        <begin position="182"/>
        <end position="212"/>
    </location>
</feature>
<keyword evidence="6 8" id="KW-1133">Transmembrane helix</keyword>
<reference evidence="9 10" key="1">
    <citation type="journal article" date="2019" name="Int. J. Syst. Evol. Microbiol.">
        <title>The Global Catalogue of Microorganisms (GCM) 10K type strain sequencing project: providing services to taxonomists for standard genome sequencing and annotation.</title>
        <authorList>
            <consortium name="The Broad Institute Genomics Platform"/>
            <consortium name="The Broad Institute Genome Sequencing Center for Infectious Disease"/>
            <person name="Wu L."/>
            <person name="Ma J."/>
        </authorList>
    </citation>
    <scope>NUCLEOTIDE SEQUENCE [LARGE SCALE GENOMIC DNA]</scope>
    <source>
        <strain evidence="9 10">JCM 10671</strain>
    </source>
</reference>
<feature type="transmembrane region" description="Helical" evidence="8">
    <location>
        <begin position="224"/>
        <end position="242"/>
    </location>
</feature>
<proteinExistence type="predicted"/>
<comment type="caution">
    <text evidence="9">The sequence shown here is derived from an EMBL/GenBank/DDBJ whole genome shotgun (WGS) entry which is preliminary data.</text>
</comment>
<feature type="transmembrane region" description="Helical" evidence="8">
    <location>
        <begin position="318"/>
        <end position="342"/>
    </location>
</feature>
<sequence length="528" mass="56067">MVSSLPASARTAAPAAGRGRLERLEPFALPALAVAVALGVALRLWSTGPLWLDEAQTVQFARVPLADLHEALKTDGAPPLYYALLHGWLDLLATFGVGDSAWAARSLSMVFSLATLPLAYLAGRRLGGSRRHGEIALLLFAVNPWSVRYAGEARMYSLVVLLVLCALLAMERLRRNPGPWPAVALGAVTAALLYTHYWAMFLLVTVGAVLLVRAVRSQEDRRSSRLALTGMAAGGVAFLPWFPTVLYQSDRTGAPWASRPDLGSIAILPAEWWGGFGPVGSTLALLVVPLSLLAVFARRRPGTSTITFVRPLGVTARLAVVAGGTLLVALGICLATGGAVVGRYTAVVVPLVLLLLVFGVLTLPPVAGVSVLATFATLGLLGSLTMATTPHTQAGRIAALLNENSKPGDLVVYCPDQLAPAVESELTATGLEKLTLPAQANPAVVDWTDYEEQIAKLSPRVLADGIADYVQAGSNVTVWYVSGVGYRTHSRVCISLRDRLVAELGIPALVHDRTGRGYEKASLERFRR</sequence>
<dbReference type="PANTHER" id="PTHR33908">
    <property type="entry name" value="MANNOSYLTRANSFERASE YKCB-RELATED"/>
    <property type="match status" value="1"/>
</dbReference>
<evidence type="ECO:0008006" key="11">
    <source>
        <dbReference type="Google" id="ProtNLM"/>
    </source>
</evidence>
<comment type="subcellular location">
    <subcellularLocation>
        <location evidence="1">Cell membrane</location>
        <topology evidence="1">Multi-pass membrane protein</topology>
    </subcellularLocation>
</comment>
<dbReference type="InterPro" id="IPR050297">
    <property type="entry name" value="LipidA_mod_glycosyltrf_83"/>
</dbReference>
<keyword evidence="2" id="KW-1003">Cell membrane</keyword>